<protein>
    <recommendedName>
        <fullName evidence="2">Aldehyde dehydrogenase domain-containing protein</fullName>
    </recommendedName>
</protein>
<dbReference type="STRING" id="7739.C3ZGL8"/>
<evidence type="ECO:0000259" key="2">
    <source>
        <dbReference type="Pfam" id="PF00171"/>
    </source>
</evidence>
<dbReference type="Pfam" id="PF00171">
    <property type="entry name" value="Aldedh"/>
    <property type="match status" value="1"/>
</dbReference>
<dbReference type="AlphaFoldDB" id="C3ZGL8"/>
<organism>
    <name type="scientific">Branchiostoma floridae</name>
    <name type="common">Florida lancelet</name>
    <name type="synonym">Amphioxus</name>
    <dbReference type="NCBI Taxonomy" id="7739"/>
    <lineage>
        <taxon>Eukaryota</taxon>
        <taxon>Metazoa</taxon>
        <taxon>Chordata</taxon>
        <taxon>Cephalochordata</taxon>
        <taxon>Leptocardii</taxon>
        <taxon>Amphioxiformes</taxon>
        <taxon>Branchiostomatidae</taxon>
        <taxon>Branchiostoma</taxon>
    </lineage>
</organism>
<dbReference type="Gene3D" id="3.40.309.10">
    <property type="entry name" value="Aldehyde Dehydrogenase, Chain A, domain 2"/>
    <property type="match status" value="1"/>
</dbReference>
<evidence type="ECO:0000313" key="3">
    <source>
        <dbReference type="EMBL" id="EEN48244.1"/>
    </source>
</evidence>
<dbReference type="GO" id="GO:0016620">
    <property type="term" value="F:oxidoreductase activity, acting on the aldehyde or oxo group of donors, NAD or NADP as acceptor"/>
    <property type="evidence" value="ECO:0007669"/>
    <property type="project" value="InterPro"/>
</dbReference>
<reference evidence="3" key="1">
    <citation type="journal article" date="2008" name="Nature">
        <title>The amphioxus genome and the evolution of the chordate karyotype.</title>
        <authorList>
            <consortium name="US DOE Joint Genome Institute (JGI-PGF)"/>
            <person name="Putnam N.H."/>
            <person name="Butts T."/>
            <person name="Ferrier D.E.K."/>
            <person name="Furlong R.F."/>
            <person name="Hellsten U."/>
            <person name="Kawashima T."/>
            <person name="Robinson-Rechavi M."/>
            <person name="Shoguchi E."/>
            <person name="Terry A."/>
            <person name="Yu J.-K."/>
            <person name="Benito-Gutierrez E.L."/>
            <person name="Dubchak I."/>
            <person name="Garcia-Fernandez J."/>
            <person name="Gibson-Brown J.J."/>
            <person name="Grigoriev I.V."/>
            <person name="Horton A.C."/>
            <person name="de Jong P.J."/>
            <person name="Jurka J."/>
            <person name="Kapitonov V.V."/>
            <person name="Kohara Y."/>
            <person name="Kuroki Y."/>
            <person name="Lindquist E."/>
            <person name="Lucas S."/>
            <person name="Osoegawa K."/>
            <person name="Pennacchio L.A."/>
            <person name="Salamov A.A."/>
            <person name="Satou Y."/>
            <person name="Sauka-Spengler T."/>
            <person name="Schmutz J."/>
            <person name="Shin-I T."/>
            <person name="Toyoda A."/>
            <person name="Bronner-Fraser M."/>
            <person name="Fujiyama A."/>
            <person name="Holland L.Z."/>
            <person name="Holland P.W.H."/>
            <person name="Satoh N."/>
            <person name="Rokhsar D.S."/>
        </authorList>
    </citation>
    <scope>NUCLEOTIDE SEQUENCE [LARGE SCALE GENOMIC DNA]</scope>
    <source>
        <strain evidence="3">S238N-H82</strain>
        <tissue evidence="3">Testes</tissue>
    </source>
</reference>
<name>C3ZGL8_BRAFL</name>
<sequence length="172" mass="18950">MTKSSQEFAKRSIERAKNRKVGDGFQSGVEQGPQVNQEQFEKILGLIESGKQEGAKLGCGGKRTGEKGYFVEPTVFYDVKDEMKIAQEEIFGPVQSIIKFKSIDEAMTEPTTQRTAWRPGRICSARVHGGENVADATSDTLRYAHNYLASSRTDLALADKNGTKAQLVRFAG</sequence>
<dbReference type="SUPFAM" id="SSF53720">
    <property type="entry name" value="ALDH-like"/>
    <property type="match status" value="1"/>
</dbReference>
<evidence type="ECO:0000256" key="1">
    <source>
        <dbReference type="SAM" id="MobiDB-lite"/>
    </source>
</evidence>
<dbReference type="eggNOG" id="KOG2450">
    <property type="taxonomic scope" value="Eukaryota"/>
</dbReference>
<dbReference type="InterPro" id="IPR016161">
    <property type="entry name" value="Ald_DH/histidinol_DH"/>
</dbReference>
<gene>
    <name evidence="3" type="ORF">BRAFLDRAFT_70971</name>
</gene>
<feature type="domain" description="Aldehyde dehydrogenase" evidence="2">
    <location>
        <begin position="5"/>
        <end position="108"/>
    </location>
</feature>
<accession>C3ZGL8</accession>
<dbReference type="InterPro" id="IPR015590">
    <property type="entry name" value="Aldehyde_DH_dom"/>
</dbReference>
<dbReference type="InParanoid" id="C3ZGL8"/>
<dbReference type="EMBL" id="GG666620">
    <property type="protein sequence ID" value="EEN48244.1"/>
    <property type="molecule type" value="Genomic_DNA"/>
</dbReference>
<proteinExistence type="predicted"/>
<dbReference type="PANTHER" id="PTHR11699">
    <property type="entry name" value="ALDEHYDE DEHYDROGENASE-RELATED"/>
    <property type="match status" value="1"/>
</dbReference>
<dbReference type="InterPro" id="IPR016163">
    <property type="entry name" value="Ald_DH_C"/>
</dbReference>
<feature type="compositionally biased region" description="Basic and acidic residues" evidence="1">
    <location>
        <begin position="8"/>
        <end position="22"/>
    </location>
</feature>
<feature type="region of interest" description="Disordered" evidence="1">
    <location>
        <begin position="1"/>
        <end position="33"/>
    </location>
</feature>